<sequence>MGFASLNPSYKLVASSFETHRFAMLLRMRSLSTLVVRSAATPRVSNHEARALTAT</sequence>
<evidence type="ECO:0000313" key="2">
    <source>
        <dbReference type="Proteomes" id="UP000189935"/>
    </source>
</evidence>
<accession>A0A1M6WI11</accession>
<name>A0A1M6WI11_9BRAD</name>
<dbReference type="Proteomes" id="UP000189935">
    <property type="component" value="Chromosome I"/>
</dbReference>
<evidence type="ECO:0000313" key="1">
    <source>
        <dbReference type="EMBL" id="SHK93279.1"/>
    </source>
</evidence>
<proteinExistence type="predicted"/>
<organism evidence="1 2">
    <name type="scientific">Bradyrhizobium lablabi</name>
    <dbReference type="NCBI Taxonomy" id="722472"/>
    <lineage>
        <taxon>Bacteria</taxon>
        <taxon>Pseudomonadati</taxon>
        <taxon>Pseudomonadota</taxon>
        <taxon>Alphaproteobacteria</taxon>
        <taxon>Hyphomicrobiales</taxon>
        <taxon>Nitrobacteraceae</taxon>
        <taxon>Bradyrhizobium</taxon>
    </lineage>
</organism>
<reference evidence="1 2" key="1">
    <citation type="submission" date="2016-11" db="EMBL/GenBank/DDBJ databases">
        <authorList>
            <person name="Jaros S."/>
            <person name="Januszkiewicz K."/>
            <person name="Wedrychowicz H."/>
        </authorList>
    </citation>
    <scope>NUCLEOTIDE SEQUENCE [LARGE SCALE GENOMIC DNA]</scope>
    <source>
        <strain evidence="1 2">GAS499</strain>
    </source>
</reference>
<protein>
    <submittedName>
        <fullName evidence="1">Uncharacterized protein</fullName>
    </submittedName>
</protein>
<dbReference type="AlphaFoldDB" id="A0A1M6WI11"/>
<gene>
    <name evidence="1" type="ORF">SAMN05444159_4562</name>
</gene>
<dbReference type="EMBL" id="LT670844">
    <property type="protein sequence ID" value="SHK93279.1"/>
    <property type="molecule type" value="Genomic_DNA"/>
</dbReference>